<proteinExistence type="predicted"/>
<reference evidence="1 2" key="1">
    <citation type="journal article" date="2014" name="Proc. Natl. Acad. Sci. U.S.A.">
        <title>Trajectory and genomic determinants of fungal-pathogen speciation and host adaptation.</title>
        <authorList>
            <person name="Hu X."/>
            <person name="Xiao G."/>
            <person name="Zheng P."/>
            <person name="Shang Y."/>
            <person name="Su Y."/>
            <person name="Zhang X."/>
            <person name="Liu X."/>
            <person name="Zhan S."/>
            <person name="St Leger R.J."/>
            <person name="Wang C."/>
        </authorList>
    </citation>
    <scope>NUCLEOTIDE SEQUENCE [LARGE SCALE GENOMIC DNA]</scope>
    <source>
        <strain evidence="1 2">ARSEF 549</strain>
    </source>
</reference>
<comment type="caution">
    <text evidence="1">The sequence shown here is derived from an EMBL/GenBank/DDBJ whole genome shotgun (WGS) entry which is preliminary data.</text>
</comment>
<sequence>MQQPLGTEQGLKVLPKIMSDPQQTSVRFMAIIFGSNDACFSDAENGEHVSLDQYKKNLVKLLTHLPQRLTALGFC</sequence>
<dbReference type="AlphaFoldDB" id="A0A0B4G474"/>
<feature type="non-terminal residue" evidence="1">
    <location>
        <position position="1"/>
    </location>
</feature>
<name>A0A0B4G474_METAF</name>
<dbReference type="HOGENOM" id="CLU_181683_0_0_1"/>
<dbReference type="OrthoDB" id="671439at2759"/>
<dbReference type="SUPFAM" id="SSF52266">
    <property type="entry name" value="SGNH hydrolase"/>
    <property type="match status" value="1"/>
</dbReference>
<evidence type="ECO:0000313" key="1">
    <source>
        <dbReference type="EMBL" id="KID63229.1"/>
    </source>
</evidence>
<accession>A0A0B4G474</accession>
<evidence type="ECO:0000313" key="2">
    <source>
        <dbReference type="Proteomes" id="UP000031186"/>
    </source>
</evidence>
<dbReference type="Gene3D" id="3.40.50.1110">
    <property type="entry name" value="SGNH hydrolase"/>
    <property type="match status" value="1"/>
</dbReference>
<keyword evidence="2" id="KW-1185">Reference proteome</keyword>
<dbReference type="VEuPathDB" id="FungiDB:MAN_07430"/>
<dbReference type="EMBL" id="AZNF01000010">
    <property type="protein sequence ID" value="KID63229.1"/>
    <property type="molecule type" value="Genomic_DNA"/>
</dbReference>
<protein>
    <submittedName>
        <fullName evidence="1">GDSL Lipase/Acylhydrolase family protein</fullName>
    </submittedName>
</protein>
<dbReference type="InterPro" id="IPR045136">
    <property type="entry name" value="Iah1-like"/>
</dbReference>
<organism evidence="1 2">
    <name type="scientific">Metarhizium anisopliae (strain ARSEF 549)</name>
    <dbReference type="NCBI Taxonomy" id="3151832"/>
    <lineage>
        <taxon>Eukaryota</taxon>
        <taxon>Fungi</taxon>
        <taxon>Dikarya</taxon>
        <taxon>Ascomycota</taxon>
        <taxon>Pezizomycotina</taxon>
        <taxon>Sordariomycetes</taxon>
        <taxon>Hypocreomycetidae</taxon>
        <taxon>Hypocreales</taxon>
        <taxon>Clavicipitaceae</taxon>
        <taxon>Metarhizium</taxon>
    </lineage>
</organism>
<dbReference type="Proteomes" id="UP000031186">
    <property type="component" value="Unassembled WGS sequence"/>
</dbReference>
<dbReference type="InterPro" id="IPR036514">
    <property type="entry name" value="SGNH_hydro_sf"/>
</dbReference>
<dbReference type="PANTHER" id="PTHR14209:SF19">
    <property type="entry name" value="ISOAMYL ACETATE-HYDROLYZING ESTERASE 1 HOMOLOG"/>
    <property type="match status" value="1"/>
</dbReference>
<dbReference type="PANTHER" id="PTHR14209">
    <property type="entry name" value="ISOAMYL ACETATE-HYDROLYZING ESTERASE 1"/>
    <property type="match status" value="1"/>
</dbReference>
<gene>
    <name evidence="1" type="ORF">MAN_07430</name>
</gene>